<feature type="transmembrane region" description="Helical" evidence="15">
    <location>
        <begin position="246"/>
        <end position="264"/>
    </location>
</feature>
<dbReference type="Gene3D" id="3.40.50.1000">
    <property type="entry name" value="HAD superfamily/HAD-like"/>
    <property type="match status" value="1"/>
</dbReference>
<evidence type="ECO:0000256" key="10">
    <source>
        <dbReference type="ARBA" id="ARBA00022842"/>
    </source>
</evidence>
<dbReference type="PRINTS" id="PR00119">
    <property type="entry name" value="CATATPASE"/>
</dbReference>
<dbReference type="SUPFAM" id="SSF81665">
    <property type="entry name" value="Calcium ATPase, transmembrane domain M"/>
    <property type="match status" value="1"/>
</dbReference>
<feature type="transmembrane region" description="Helical" evidence="15">
    <location>
        <begin position="427"/>
        <end position="446"/>
    </location>
</feature>
<dbReference type="PANTHER" id="PTHR43520:SF5">
    <property type="entry name" value="CATION-TRANSPORTING P-TYPE ATPASE-RELATED"/>
    <property type="match status" value="1"/>
</dbReference>
<name>A0ABX8WT19_9GAMM</name>
<evidence type="ECO:0000256" key="2">
    <source>
        <dbReference type="ARBA" id="ARBA00006024"/>
    </source>
</evidence>
<dbReference type="Pfam" id="PF12156">
    <property type="entry name" value="ATPase-cat_bd"/>
    <property type="match status" value="1"/>
</dbReference>
<dbReference type="InterPro" id="IPR036163">
    <property type="entry name" value="HMA_dom_sf"/>
</dbReference>
<dbReference type="PANTHER" id="PTHR43520">
    <property type="entry name" value="ATP7, ISOFORM B"/>
    <property type="match status" value="1"/>
</dbReference>
<keyword evidence="10" id="KW-0460">Magnesium</keyword>
<dbReference type="NCBIfam" id="TIGR01511">
    <property type="entry name" value="ATPase-IB1_Cu"/>
    <property type="match status" value="1"/>
</dbReference>
<keyword evidence="11" id="KW-1278">Translocase</keyword>
<dbReference type="Pfam" id="PF00122">
    <property type="entry name" value="E1-E2_ATPase"/>
    <property type="match status" value="1"/>
</dbReference>
<protein>
    <submittedName>
        <fullName evidence="17">Cadmium-translocating P-type ATPase</fullName>
    </submittedName>
</protein>
<evidence type="ECO:0000256" key="4">
    <source>
        <dbReference type="ARBA" id="ARBA00022475"/>
    </source>
</evidence>
<evidence type="ECO:0000256" key="7">
    <source>
        <dbReference type="ARBA" id="ARBA00022723"/>
    </source>
</evidence>
<dbReference type="InterPro" id="IPR008250">
    <property type="entry name" value="ATPase_P-typ_transduc_dom_A_sf"/>
</dbReference>
<keyword evidence="4 15" id="KW-1003">Cell membrane</keyword>
<evidence type="ECO:0000256" key="5">
    <source>
        <dbReference type="ARBA" id="ARBA00022553"/>
    </source>
</evidence>
<evidence type="ECO:0000256" key="9">
    <source>
        <dbReference type="ARBA" id="ARBA00022840"/>
    </source>
</evidence>
<evidence type="ECO:0000256" key="1">
    <source>
        <dbReference type="ARBA" id="ARBA00004651"/>
    </source>
</evidence>
<keyword evidence="6 15" id="KW-0812">Transmembrane</keyword>
<dbReference type="InterPro" id="IPR023298">
    <property type="entry name" value="ATPase_P-typ_TM_dom_sf"/>
</dbReference>
<feature type="domain" description="HMA" evidence="16">
    <location>
        <begin position="89"/>
        <end position="155"/>
    </location>
</feature>
<evidence type="ECO:0000256" key="8">
    <source>
        <dbReference type="ARBA" id="ARBA00022741"/>
    </source>
</evidence>
<reference evidence="17 18" key="1">
    <citation type="submission" date="2021-08" db="EMBL/GenBank/DDBJ databases">
        <title>Lysobacter sp. strain CJ11 Genome sequencing and assembly.</title>
        <authorList>
            <person name="Kim I."/>
        </authorList>
    </citation>
    <scope>NUCLEOTIDE SEQUENCE [LARGE SCALE GENOMIC DNA]</scope>
    <source>
        <strain evidence="17 18">CJ11</strain>
    </source>
</reference>
<dbReference type="EMBL" id="CP080544">
    <property type="protein sequence ID" value="QYR53983.1"/>
    <property type="molecule type" value="Genomic_DNA"/>
</dbReference>
<dbReference type="Pfam" id="PF00702">
    <property type="entry name" value="Hydrolase"/>
    <property type="match status" value="1"/>
</dbReference>
<dbReference type="Gene3D" id="3.30.70.100">
    <property type="match status" value="1"/>
</dbReference>
<dbReference type="NCBIfam" id="TIGR01512">
    <property type="entry name" value="ATPase-IB2_Cd"/>
    <property type="match status" value="1"/>
</dbReference>
<evidence type="ECO:0000256" key="14">
    <source>
        <dbReference type="ARBA" id="ARBA00023136"/>
    </source>
</evidence>
<evidence type="ECO:0000256" key="13">
    <source>
        <dbReference type="ARBA" id="ARBA00023065"/>
    </source>
</evidence>
<dbReference type="InterPro" id="IPR023214">
    <property type="entry name" value="HAD_sf"/>
</dbReference>
<dbReference type="InterPro" id="IPR021993">
    <property type="entry name" value="ATPase-cat-bd"/>
</dbReference>
<dbReference type="SUPFAM" id="SSF81653">
    <property type="entry name" value="Calcium ATPase, transduction domain A"/>
    <property type="match status" value="1"/>
</dbReference>
<keyword evidence="18" id="KW-1185">Reference proteome</keyword>
<dbReference type="InterPro" id="IPR006121">
    <property type="entry name" value="HMA_dom"/>
</dbReference>
<dbReference type="NCBIfam" id="TIGR01525">
    <property type="entry name" value="ATPase-IB_hvy"/>
    <property type="match status" value="1"/>
</dbReference>
<dbReference type="InterPro" id="IPR059000">
    <property type="entry name" value="ATPase_P-type_domA"/>
</dbReference>
<organism evidence="17 18">
    <name type="scientific">Lysobacter soyae</name>
    <dbReference type="NCBI Taxonomy" id="2764185"/>
    <lineage>
        <taxon>Bacteria</taxon>
        <taxon>Pseudomonadati</taxon>
        <taxon>Pseudomonadota</taxon>
        <taxon>Gammaproteobacteria</taxon>
        <taxon>Lysobacterales</taxon>
        <taxon>Lysobacteraceae</taxon>
        <taxon>Lysobacter</taxon>
    </lineage>
</organism>
<feature type="transmembrane region" description="Helical" evidence="15">
    <location>
        <begin position="211"/>
        <end position="234"/>
    </location>
</feature>
<dbReference type="InterPro" id="IPR001757">
    <property type="entry name" value="P_typ_ATPase"/>
</dbReference>
<evidence type="ECO:0000256" key="12">
    <source>
        <dbReference type="ARBA" id="ARBA00022989"/>
    </source>
</evidence>
<gene>
    <name evidence="17" type="primary">cadA</name>
    <name evidence="17" type="ORF">H8L67_07935</name>
</gene>
<dbReference type="NCBIfam" id="TIGR01494">
    <property type="entry name" value="ATPase_P-type"/>
    <property type="match status" value="2"/>
</dbReference>
<dbReference type="SUPFAM" id="SSF55008">
    <property type="entry name" value="HMA, heavy metal-associated domain"/>
    <property type="match status" value="1"/>
</dbReference>
<dbReference type="SUPFAM" id="SSF56784">
    <property type="entry name" value="HAD-like"/>
    <property type="match status" value="1"/>
</dbReference>
<sequence length="800" mass="85609">MNTPNATCFHCDEPLGAAPVQALIDGTTHDFCCNGCATAAQWIRDARLDAYYQLRTAPAPRIDEAPTDLAIWDREEVLREHARDVAGGREVTVLTDGMHCAACAWLIDRALMREAGVQSVSANAVTGRIRIVWDTEKTRLSFLLHRLNALGYRPFLAGGIAQEEARRKQRNIWLVRIGVAGLASMQAMMFAEALYLDTRNQMPIPTRDFFRWITFLVSTPVVFWAGWPFLSGAWRELKNRRPGMDALVSISILCAWAASVWETVRGGPHVWYDAAVMFVFLLLVARMLEQRVRQHASAQVDALARARPQFATLETRHEDGEVTRAQVPAASLTPGAVVAVAVGEAVPADGILLEEAAAFSESLLTGESAPVEKAQGDTVLAGSMCVHTPARVRVTHTGAQTRISQLAAVVERAQAHRPHLADVADRIAAWFVVGMVIAACAVYAFWRMHAPERAFEVMLAVLVVSCPCALSLAIPAAVAAANGRLSKWGILPLSPDALMRLSRVTDVMFDKTGTLTTGSPTLARVALLAPFEQADVLAWVAALERDTGHPIAQAFLPFDQGLAARDVQVLHGAGATGEVAGHNVKIGHARFVTGNADVDDGDLWMSADGEVVARFGMGETLRPDAAEAVRQLNAQGIALHLCSGDAEAKVAEVARTLGITEWSSRQTPEGKLARAHNLQSIGHVVGMVGDGINDAPVLAGADVSMAMGEGAALAQRAADLVLSGTRLTKLPAALRLARTTRKVIAQNLFWALAYNVVALPVAAMGWVTPWMAAVGMAASSLIVTLNALRLSGSGLEGGVS</sequence>
<feature type="transmembrane region" description="Helical" evidence="15">
    <location>
        <begin position="744"/>
        <end position="764"/>
    </location>
</feature>
<dbReference type="PROSITE" id="PS00154">
    <property type="entry name" value="ATPASE_E1_E2"/>
    <property type="match status" value="1"/>
</dbReference>
<keyword evidence="3" id="KW-0813">Transport</keyword>
<feature type="transmembrane region" description="Helical" evidence="15">
    <location>
        <begin position="270"/>
        <end position="288"/>
    </location>
</feature>
<keyword evidence="7 15" id="KW-0479">Metal-binding</keyword>
<dbReference type="InterPro" id="IPR036412">
    <property type="entry name" value="HAD-like_sf"/>
</dbReference>
<dbReference type="CDD" id="cd02079">
    <property type="entry name" value="P-type_ATPase_HM"/>
    <property type="match status" value="1"/>
</dbReference>
<keyword evidence="8 15" id="KW-0547">Nucleotide-binding</keyword>
<dbReference type="InterPro" id="IPR023299">
    <property type="entry name" value="ATPase_P-typ_cyto_dom_N"/>
</dbReference>
<dbReference type="Proteomes" id="UP000824755">
    <property type="component" value="Chromosome"/>
</dbReference>
<evidence type="ECO:0000256" key="6">
    <source>
        <dbReference type="ARBA" id="ARBA00022692"/>
    </source>
</evidence>
<evidence type="ECO:0000313" key="18">
    <source>
        <dbReference type="Proteomes" id="UP000824755"/>
    </source>
</evidence>
<keyword evidence="12 15" id="KW-1133">Transmembrane helix</keyword>
<dbReference type="CDD" id="cd00371">
    <property type="entry name" value="HMA"/>
    <property type="match status" value="1"/>
</dbReference>
<comment type="similarity">
    <text evidence="2 15">Belongs to the cation transport ATPase (P-type) (TC 3.A.3) family. Type IB subfamily.</text>
</comment>
<evidence type="ECO:0000256" key="11">
    <source>
        <dbReference type="ARBA" id="ARBA00022967"/>
    </source>
</evidence>
<keyword evidence="14 15" id="KW-0472">Membrane</keyword>
<comment type="subcellular location">
    <subcellularLocation>
        <location evidence="1">Cell membrane</location>
        <topology evidence="1">Multi-pass membrane protein</topology>
    </subcellularLocation>
</comment>
<keyword evidence="5" id="KW-0597">Phosphoprotein</keyword>
<dbReference type="PROSITE" id="PS50846">
    <property type="entry name" value="HMA_2"/>
    <property type="match status" value="1"/>
</dbReference>
<accession>A0ABX8WT19</accession>
<dbReference type="InterPro" id="IPR018303">
    <property type="entry name" value="ATPase_P-typ_P_site"/>
</dbReference>
<dbReference type="Gene3D" id="3.40.1110.10">
    <property type="entry name" value="Calcium-transporting ATPase, cytoplasmic domain N"/>
    <property type="match status" value="1"/>
</dbReference>
<feature type="transmembrane region" description="Helical" evidence="15">
    <location>
        <begin position="458"/>
        <end position="481"/>
    </location>
</feature>
<evidence type="ECO:0000256" key="15">
    <source>
        <dbReference type="RuleBase" id="RU362081"/>
    </source>
</evidence>
<evidence type="ECO:0000256" key="3">
    <source>
        <dbReference type="ARBA" id="ARBA00022448"/>
    </source>
</evidence>
<evidence type="ECO:0000259" key="16">
    <source>
        <dbReference type="PROSITE" id="PS50846"/>
    </source>
</evidence>
<keyword evidence="9 15" id="KW-0067">ATP-binding</keyword>
<keyword evidence="13" id="KW-0406">Ion transport</keyword>
<feature type="transmembrane region" description="Helical" evidence="15">
    <location>
        <begin position="173"/>
        <end position="191"/>
    </location>
</feature>
<proteinExistence type="inferred from homology"/>
<dbReference type="Gene3D" id="2.70.150.10">
    <property type="entry name" value="Calcium-transporting ATPase, cytoplasmic transduction domain A"/>
    <property type="match status" value="1"/>
</dbReference>
<evidence type="ECO:0000313" key="17">
    <source>
        <dbReference type="EMBL" id="QYR53983.1"/>
    </source>
</evidence>
<dbReference type="InterPro" id="IPR027256">
    <property type="entry name" value="P-typ_ATPase_IB"/>
</dbReference>
<dbReference type="Pfam" id="PF00403">
    <property type="entry name" value="HMA"/>
    <property type="match status" value="1"/>
</dbReference>